<dbReference type="SUPFAM" id="SSF52540">
    <property type="entry name" value="P-loop containing nucleoside triphosphate hydrolases"/>
    <property type="match status" value="1"/>
</dbReference>
<gene>
    <name evidence="1" type="ORF">WCN91_08990</name>
</gene>
<sequence>MDTAAFLSRHKLTPQYGAQIVDYFAPLAQQISATKKSGRALFVTINGAQGSGKSTLADYLACHLREEGGLNVCACSLDDFYYSQTQRKELAQRVHPLLATRGVPGTHDIARLHRLVDEVRQGQAPLSVPRFNKAMDEPSDPGEWQHFSRPIDVLIIEGWCVGTPPQSEEALQVPINVLEQELDADGRWRRYVNTCLAQDYQPVFADADISIMLKAPSFDAVLTWRWQQEQKLIARVGHTAHTMSKAQVADFISYFERLTRHALAQLPHRTQVVLELDLERRITAYHNAL</sequence>
<dbReference type="RefSeq" id="WP_342678275.1">
    <property type="nucleotide sequence ID" value="NZ_JBCGCU010000008.1"/>
</dbReference>
<dbReference type="Gene3D" id="3.40.50.300">
    <property type="entry name" value="P-loop containing nucleotide triphosphate hydrolases"/>
    <property type="match status" value="1"/>
</dbReference>
<evidence type="ECO:0000313" key="1">
    <source>
        <dbReference type="EMBL" id="MEM0515544.1"/>
    </source>
</evidence>
<name>A0ABU9MW95_9GAMM</name>
<dbReference type="InterPro" id="IPR027417">
    <property type="entry name" value="P-loop_NTPase"/>
</dbReference>
<accession>A0ABU9MW95</accession>
<protein>
    <submittedName>
        <fullName evidence="1">Kinase</fullName>
    </submittedName>
</protein>
<proteinExistence type="predicted"/>
<reference evidence="1 2" key="1">
    <citation type="submission" date="2024-03" db="EMBL/GenBank/DDBJ databases">
        <title>Pseudoalteromonas qingdaonensis sp. nov., isolated from the intestines of marine benthic organisms.</title>
        <authorList>
            <person name="Lin X."/>
            <person name="Fang S."/>
            <person name="Hu X."/>
        </authorList>
    </citation>
    <scope>NUCLEOTIDE SEQUENCE [LARGE SCALE GENOMIC DNA]</scope>
    <source>
        <strain evidence="1 2">YIC-827</strain>
    </source>
</reference>
<dbReference type="EMBL" id="JBCGCU010000008">
    <property type="protein sequence ID" value="MEM0515544.1"/>
    <property type="molecule type" value="Genomic_DNA"/>
</dbReference>
<keyword evidence="1" id="KW-0418">Kinase</keyword>
<organism evidence="1 2">
    <name type="scientific">Pseudoalteromonas qingdaonensis</name>
    <dbReference type="NCBI Taxonomy" id="3131913"/>
    <lineage>
        <taxon>Bacteria</taxon>
        <taxon>Pseudomonadati</taxon>
        <taxon>Pseudomonadota</taxon>
        <taxon>Gammaproteobacteria</taxon>
        <taxon>Alteromonadales</taxon>
        <taxon>Pseudoalteromonadaceae</taxon>
        <taxon>Pseudoalteromonas</taxon>
    </lineage>
</organism>
<comment type="caution">
    <text evidence="1">The sequence shown here is derived from an EMBL/GenBank/DDBJ whole genome shotgun (WGS) entry which is preliminary data.</text>
</comment>
<dbReference type="Proteomes" id="UP001447008">
    <property type="component" value="Unassembled WGS sequence"/>
</dbReference>
<evidence type="ECO:0000313" key="2">
    <source>
        <dbReference type="Proteomes" id="UP001447008"/>
    </source>
</evidence>
<keyword evidence="1" id="KW-0808">Transferase</keyword>
<dbReference type="GO" id="GO:0016301">
    <property type="term" value="F:kinase activity"/>
    <property type="evidence" value="ECO:0007669"/>
    <property type="project" value="UniProtKB-KW"/>
</dbReference>
<keyword evidence="2" id="KW-1185">Reference proteome</keyword>